<dbReference type="InterPro" id="IPR012340">
    <property type="entry name" value="NA-bd_OB-fold"/>
</dbReference>
<feature type="compositionally biased region" description="Basic and acidic residues" evidence="8">
    <location>
        <begin position="721"/>
        <end position="748"/>
    </location>
</feature>
<dbReference type="Gene3D" id="2.40.50.140">
    <property type="entry name" value="Nucleic acid-binding proteins"/>
    <property type="match status" value="1"/>
</dbReference>
<comment type="function">
    <text evidence="7">Involved in mRNA degradation. Catalyzes the phosphorolysis of single-stranded polyribonucleotides processively in the 3'- to 5'-direction.</text>
</comment>
<reference evidence="10 11" key="1">
    <citation type="submission" date="2020-03" db="EMBL/GenBank/DDBJ databases">
        <title>Roseomonas selenitidurans sp. nov. isolated from soil.</title>
        <authorList>
            <person name="Liu H."/>
        </authorList>
    </citation>
    <scope>NUCLEOTIDE SEQUENCE [LARGE SCALE GENOMIC DNA]</scope>
    <source>
        <strain evidence="10 11">JCM 15073</strain>
    </source>
</reference>
<dbReference type="SUPFAM" id="SSF46915">
    <property type="entry name" value="Polynucleotide phosphorylase/guanosine pentaphosphate synthase (PNPase/GPSI), domain 3"/>
    <property type="match status" value="1"/>
</dbReference>
<dbReference type="CDD" id="cd02393">
    <property type="entry name" value="KH-I_PNPase"/>
    <property type="match status" value="1"/>
</dbReference>
<dbReference type="EC" id="2.7.7.8" evidence="7"/>
<dbReference type="InterPro" id="IPR020568">
    <property type="entry name" value="Ribosomal_Su5_D2-typ_SF"/>
</dbReference>
<dbReference type="SMART" id="SM00322">
    <property type="entry name" value="KH"/>
    <property type="match status" value="1"/>
</dbReference>
<keyword evidence="7" id="KW-0479">Metal-binding</keyword>
<dbReference type="GO" id="GO:0004654">
    <property type="term" value="F:polyribonucleotide nucleotidyltransferase activity"/>
    <property type="evidence" value="ECO:0007669"/>
    <property type="project" value="UniProtKB-EC"/>
</dbReference>
<dbReference type="Gene3D" id="3.30.230.70">
    <property type="entry name" value="GHMP Kinase, N-terminal domain"/>
    <property type="match status" value="2"/>
</dbReference>
<dbReference type="InterPro" id="IPR004087">
    <property type="entry name" value="KH_dom"/>
</dbReference>
<accession>A0ABX1EXJ5</accession>
<dbReference type="Pfam" id="PF00013">
    <property type="entry name" value="KH_1"/>
    <property type="match status" value="1"/>
</dbReference>
<evidence type="ECO:0000256" key="2">
    <source>
        <dbReference type="ARBA" id="ARBA00022490"/>
    </source>
</evidence>
<dbReference type="EMBL" id="JAAVTX010000002">
    <property type="protein sequence ID" value="NKE44813.1"/>
    <property type="molecule type" value="Genomic_DNA"/>
</dbReference>
<dbReference type="Gene3D" id="3.30.1370.10">
    <property type="entry name" value="K Homology domain, type 1"/>
    <property type="match status" value="1"/>
</dbReference>
<evidence type="ECO:0000256" key="1">
    <source>
        <dbReference type="ARBA" id="ARBA00007404"/>
    </source>
</evidence>
<dbReference type="InterPro" id="IPR027408">
    <property type="entry name" value="PNPase/RNase_PH_dom_sf"/>
</dbReference>
<dbReference type="Pfam" id="PF03725">
    <property type="entry name" value="RNase_PH_C"/>
    <property type="match status" value="1"/>
</dbReference>
<protein>
    <recommendedName>
        <fullName evidence="7">Polyribonucleotide nucleotidyltransferase</fullName>
        <ecNumber evidence="7">2.7.7.8</ecNumber>
    </recommendedName>
    <alternativeName>
        <fullName evidence="7">Polynucleotide phosphorylase</fullName>
        <shortName evidence="7">PNPase</shortName>
    </alternativeName>
</protein>
<proteinExistence type="inferred from homology"/>
<dbReference type="PROSITE" id="PS50126">
    <property type="entry name" value="S1"/>
    <property type="match status" value="1"/>
</dbReference>
<keyword evidence="5 7" id="KW-0460">Magnesium</keyword>
<dbReference type="InterPro" id="IPR036345">
    <property type="entry name" value="ExoRNase_PH_dom2_sf"/>
</dbReference>
<keyword evidence="3 7" id="KW-0808">Transferase</keyword>
<name>A0ABX1EXJ5_9PROT</name>
<keyword evidence="11" id="KW-1185">Reference proteome</keyword>
<dbReference type="PANTHER" id="PTHR11252:SF0">
    <property type="entry name" value="POLYRIBONUCLEOTIDE NUCLEOTIDYLTRANSFERASE 1, MITOCHONDRIAL"/>
    <property type="match status" value="1"/>
</dbReference>
<evidence type="ECO:0000259" key="9">
    <source>
        <dbReference type="PROSITE" id="PS50126"/>
    </source>
</evidence>
<dbReference type="CDD" id="cd04472">
    <property type="entry name" value="S1_PNPase"/>
    <property type="match status" value="1"/>
</dbReference>
<evidence type="ECO:0000313" key="10">
    <source>
        <dbReference type="EMBL" id="NKE44813.1"/>
    </source>
</evidence>
<keyword evidence="6 7" id="KW-0694">RNA-binding</keyword>
<dbReference type="PANTHER" id="PTHR11252">
    <property type="entry name" value="POLYRIBONUCLEOTIDE NUCLEOTIDYLTRANSFERASE"/>
    <property type="match status" value="1"/>
</dbReference>
<comment type="cofactor">
    <cofactor evidence="7">
        <name>Mg(2+)</name>
        <dbReference type="ChEBI" id="CHEBI:18420"/>
    </cofactor>
</comment>
<dbReference type="InterPro" id="IPR001247">
    <property type="entry name" value="ExoRNase_PH_dom1"/>
</dbReference>
<evidence type="ECO:0000256" key="6">
    <source>
        <dbReference type="ARBA" id="ARBA00022884"/>
    </source>
</evidence>
<dbReference type="PROSITE" id="PS50084">
    <property type="entry name" value="KH_TYPE_1"/>
    <property type="match status" value="1"/>
</dbReference>
<dbReference type="Proteomes" id="UP000765160">
    <property type="component" value="Unassembled WGS sequence"/>
</dbReference>
<dbReference type="SMART" id="SM00316">
    <property type="entry name" value="S1"/>
    <property type="match status" value="1"/>
</dbReference>
<dbReference type="InterPro" id="IPR036612">
    <property type="entry name" value="KH_dom_type_1_sf"/>
</dbReference>
<keyword evidence="2 7" id="KW-0963">Cytoplasm</keyword>
<comment type="subcellular location">
    <subcellularLocation>
        <location evidence="7">Cytoplasm</location>
    </subcellularLocation>
</comment>
<feature type="binding site" evidence="7">
    <location>
        <position position="492"/>
    </location>
    <ligand>
        <name>Mg(2+)</name>
        <dbReference type="ChEBI" id="CHEBI:18420"/>
    </ligand>
</feature>
<dbReference type="SUPFAM" id="SSF55666">
    <property type="entry name" value="Ribonuclease PH domain 2-like"/>
    <property type="match status" value="2"/>
</dbReference>
<evidence type="ECO:0000256" key="8">
    <source>
        <dbReference type="SAM" id="MobiDB-lite"/>
    </source>
</evidence>
<comment type="caution">
    <text evidence="10">The sequence shown here is derived from an EMBL/GenBank/DDBJ whole genome shotgun (WGS) entry which is preliminary data.</text>
</comment>
<dbReference type="CDD" id="cd11364">
    <property type="entry name" value="RNase_PH_PNPase_2"/>
    <property type="match status" value="1"/>
</dbReference>
<dbReference type="Pfam" id="PF03726">
    <property type="entry name" value="PNPase"/>
    <property type="match status" value="1"/>
</dbReference>
<dbReference type="InterPro" id="IPR036456">
    <property type="entry name" value="PNPase_PH_RNA-bd_sf"/>
</dbReference>
<evidence type="ECO:0000256" key="5">
    <source>
        <dbReference type="ARBA" id="ARBA00022842"/>
    </source>
</evidence>
<dbReference type="RefSeq" id="WP_168049149.1">
    <property type="nucleotide sequence ID" value="NZ_JAATJR010000002.1"/>
</dbReference>
<dbReference type="NCBIfam" id="NF008805">
    <property type="entry name" value="PRK11824.1"/>
    <property type="match status" value="1"/>
</dbReference>
<dbReference type="SUPFAM" id="SSF54791">
    <property type="entry name" value="Eukaryotic type KH-domain (KH-domain type I)"/>
    <property type="match status" value="1"/>
</dbReference>
<feature type="region of interest" description="Disordered" evidence="8">
    <location>
        <begin position="698"/>
        <end position="748"/>
    </location>
</feature>
<sequence length="748" mass="80126">MFDKYFRKDISWGGQLLTLETGKIARQADGAVLARLGDTIVLCTVVGARSVKPGQDFFPLTVNYQEKAFAAGKIPGGFFKREGRPSENETLVSRLIDRPLRPLFPDGFRNEVQVVATVLSHDLENNPDVVALVGCSAALTLSGIPFFGPVAGARVAYIDGGYVLNPTAAQLQQSQLDLMVAGTAEGVLMVESEAQELSEDVMLGAVEFGHKSFQAVIQGIIELAEVAAKEPWALPEEADSVKTLKARISELGRAPMVEAYKTTEKLARQTQVGAVKKQVIAALEAEGLDAGAAKGLMKALEADVVRNAILDTGMRIDGRDTKTVRPILAEVGILPRAHGSALFTRGETQALCVATLGTGQDEQIIDALAGEYRENFMLHYNFPPYSVNETGRMGSPGRREIGHGKLAWRALHPLLPEKDKFPYTMRVVSEITESNGSSSMATVCGTSLALMDAGAPLKRPCAGIAMGLIKEDRGFAVLSDILGDEDHLGDMDFKVAGSENGITALQMDIKITSITFDIMKIALGQAKDGRLHILGEMAKGLSGARGDVAATAPRITVININKDKIRDVIGSGGKVIREITEQTGTKIDIDDDGTIKVAATTVEAAQKAIDRIMGIVAEPEVGKIYNGKVVKTAEFGAFVNFLGAKDGLVHISELQNERVQKTTDVVKDGDAVKVKVIGFDDRGKVKLSMRVVDQTTGADISEQVGARRPREDGEGGGGGGERAERAPRGDRPPRRDGERSFRPRSNEG</sequence>
<dbReference type="Pfam" id="PF01138">
    <property type="entry name" value="RNase_PH"/>
    <property type="match status" value="2"/>
</dbReference>
<dbReference type="InterPro" id="IPR015847">
    <property type="entry name" value="ExoRNase_PH_dom2"/>
</dbReference>
<dbReference type="SUPFAM" id="SSF50249">
    <property type="entry name" value="Nucleic acid-binding proteins"/>
    <property type="match status" value="1"/>
</dbReference>
<dbReference type="CDD" id="cd11363">
    <property type="entry name" value="RNase_PH_PNPase_1"/>
    <property type="match status" value="1"/>
</dbReference>
<dbReference type="InterPro" id="IPR015848">
    <property type="entry name" value="PNPase_PH_RNA-bd_bac/org-type"/>
</dbReference>
<feature type="binding site" evidence="7">
    <location>
        <position position="486"/>
    </location>
    <ligand>
        <name>Mg(2+)</name>
        <dbReference type="ChEBI" id="CHEBI:18420"/>
    </ligand>
</feature>
<gene>
    <name evidence="7 10" type="primary">pnp</name>
    <name evidence="10" type="ORF">HB662_08490</name>
</gene>
<dbReference type="SUPFAM" id="SSF54211">
    <property type="entry name" value="Ribosomal protein S5 domain 2-like"/>
    <property type="match status" value="2"/>
</dbReference>
<dbReference type="InterPro" id="IPR003029">
    <property type="entry name" value="S1_domain"/>
</dbReference>
<dbReference type="InterPro" id="IPR004088">
    <property type="entry name" value="KH_dom_type_1"/>
</dbReference>
<evidence type="ECO:0000256" key="3">
    <source>
        <dbReference type="ARBA" id="ARBA00022679"/>
    </source>
</evidence>
<dbReference type="PIRSF" id="PIRSF005499">
    <property type="entry name" value="PNPase"/>
    <property type="match status" value="1"/>
</dbReference>
<feature type="domain" description="S1 motif" evidence="9">
    <location>
        <begin position="622"/>
        <end position="690"/>
    </location>
</feature>
<evidence type="ECO:0000256" key="4">
    <source>
        <dbReference type="ARBA" id="ARBA00022695"/>
    </source>
</evidence>
<keyword evidence="4 7" id="KW-0548">Nucleotidyltransferase</keyword>
<dbReference type="HAMAP" id="MF_01595">
    <property type="entry name" value="PNPase"/>
    <property type="match status" value="1"/>
</dbReference>
<evidence type="ECO:0000313" key="11">
    <source>
        <dbReference type="Proteomes" id="UP000765160"/>
    </source>
</evidence>
<dbReference type="Pfam" id="PF00575">
    <property type="entry name" value="S1"/>
    <property type="match status" value="1"/>
</dbReference>
<organism evidence="10 11">
    <name type="scientific">Falsiroseomonas frigidaquae</name>
    <dbReference type="NCBI Taxonomy" id="487318"/>
    <lineage>
        <taxon>Bacteria</taxon>
        <taxon>Pseudomonadati</taxon>
        <taxon>Pseudomonadota</taxon>
        <taxon>Alphaproteobacteria</taxon>
        <taxon>Acetobacterales</taxon>
        <taxon>Roseomonadaceae</taxon>
        <taxon>Falsiroseomonas</taxon>
    </lineage>
</organism>
<evidence type="ECO:0000256" key="7">
    <source>
        <dbReference type="HAMAP-Rule" id="MF_01595"/>
    </source>
</evidence>
<dbReference type="InterPro" id="IPR012162">
    <property type="entry name" value="PNPase"/>
</dbReference>
<comment type="catalytic activity">
    <reaction evidence="7">
        <text>RNA(n+1) + phosphate = RNA(n) + a ribonucleoside 5'-diphosphate</text>
        <dbReference type="Rhea" id="RHEA:22096"/>
        <dbReference type="Rhea" id="RHEA-COMP:14527"/>
        <dbReference type="Rhea" id="RHEA-COMP:17342"/>
        <dbReference type="ChEBI" id="CHEBI:43474"/>
        <dbReference type="ChEBI" id="CHEBI:57930"/>
        <dbReference type="ChEBI" id="CHEBI:140395"/>
        <dbReference type="EC" id="2.7.7.8"/>
    </reaction>
</comment>
<comment type="similarity">
    <text evidence="1 7">Belongs to the polyribonucleotide nucleotidyltransferase family.</text>
</comment>
<dbReference type="NCBIfam" id="TIGR03591">
    <property type="entry name" value="polynuc_phos"/>
    <property type="match status" value="1"/>
</dbReference>